<gene>
    <name evidence="2" type="ORF">GRAN_2256</name>
</gene>
<reference evidence="2 3" key="1">
    <citation type="submission" date="2018-11" db="EMBL/GenBank/DDBJ databases">
        <authorList>
            <person name="Mardanov A.V."/>
            <person name="Ravin N.V."/>
            <person name="Dedysh S.N."/>
        </authorList>
    </citation>
    <scope>NUCLEOTIDE SEQUENCE [LARGE SCALE GENOMIC DNA]</scope>
    <source>
        <strain evidence="2 3">AF10</strain>
    </source>
</reference>
<accession>A0A4Q0TAY7</accession>
<feature type="compositionally biased region" description="Basic residues" evidence="1">
    <location>
        <begin position="1"/>
        <end position="11"/>
    </location>
</feature>
<comment type="caution">
    <text evidence="2">The sequence shown here is derived from an EMBL/GenBank/DDBJ whole genome shotgun (WGS) entry which is preliminary data.</text>
</comment>
<evidence type="ECO:0000313" key="3">
    <source>
        <dbReference type="Proteomes" id="UP000289437"/>
    </source>
</evidence>
<evidence type="ECO:0000313" key="2">
    <source>
        <dbReference type="EMBL" id="RXH58946.1"/>
    </source>
</evidence>
<feature type="region of interest" description="Disordered" evidence="1">
    <location>
        <begin position="1"/>
        <end position="27"/>
    </location>
</feature>
<dbReference type="Proteomes" id="UP000289437">
    <property type="component" value="Unassembled WGS sequence"/>
</dbReference>
<sequence length="42" mass="4603">MVGSKGRREHGRKAAENGQKFGGKFHAKRSSGIMTVCTLVRE</sequence>
<name>A0A4Q0TAY7_9BACT</name>
<dbReference type="EMBL" id="RDSM01000001">
    <property type="protein sequence ID" value="RXH58946.1"/>
    <property type="molecule type" value="Genomic_DNA"/>
</dbReference>
<protein>
    <submittedName>
        <fullName evidence="2">Uncharacterized protein</fullName>
    </submittedName>
</protein>
<organism evidence="2 3">
    <name type="scientific">Granulicella sibirica</name>
    <dbReference type="NCBI Taxonomy" id="2479048"/>
    <lineage>
        <taxon>Bacteria</taxon>
        <taxon>Pseudomonadati</taxon>
        <taxon>Acidobacteriota</taxon>
        <taxon>Terriglobia</taxon>
        <taxon>Terriglobales</taxon>
        <taxon>Acidobacteriaceae</taxon>
        <taxon>Granulicella</taxon>
    </lineage>
</organism>
<evidence type="ECO:0000256" key="1">
    <source>
        <dbReference type="SAM" id="MobiDB-lite"/>
    </source>
</evidence>
<reference evidence="3" key="2">
    <citation type="submission" date="2019-02" db="EMBL/GenBank/DDBJ databases">
        <title>Granulicella sibirica sp. nov., a psychrotolerant acidobacterium isolated from an organic soil layer in forested tundra, West Siberia.</title>
        <authorList>
            <person name="Oshkin I.Y."/>
            <person name="Kulichevskaya I.S."/>
            <person name="Rijpstra W.I.C."/>
            <person name="Sinninghe Damste J.S."/>
            <person name="Rakitin A.L."/>
            <person name="Ravin N.V."/>
            <person name="Dedysh S.N."/>
        </authorList>
    </citation>
    <scope>NUCLEOTIDE SEQUENCE [LARGE SCALE GENOMIC DNA]</scope>
    <source>
        <strain evidence="3">AF10</strain>
    </source>
</reference>
<proteinExistence type="predicted"/>
<dbReference type="AlphaFoldDB" id="A0A4Q0TAY7"/>
<keyword evidence="3" id="KW-1185">Reference proteome</keyword>